<dbReference type="SUPFAM" id="SSF56672">
    <property type="entry name" value="DNA/RNA polymerases"/>
    <property type="match status" value="1"/>
</dbReference>
<sequence length="381" mass="44297">MPSKRRNLKVRLGPRYARTRSGSPEPRRGHSKSLREKDPERRTVFKRLEKGVFHRLGDKKKNVSIHSRGSERKSYYSSRRDTESCYQSSRSKEAEIASEKHRHKREYSRRTKICYFDFLNARMPSHIKTYDGSEDPEDHLKIFQAAAKTECWAMPTWCNMFNSTLTGNARVWFDDLPKESIDSYDDLRKAFLENYIKQKKCIKDPVEIHNIKQRDGESTEEFVRSKFRSDIKNQLIPENTPLVGFSGEIIWPLGQISLLVKIGDEEHSTSAWMNFIMIRSPSSYNGIIGKPGDLNKVCPKDGYPLSKIDWKVESLCGYPYKCFLDAYKGYHQIKIAGEDEEKTTFITSQGIFCYSKMPFGLKNAEATYQRLMDEAFQKQIG</sequence>
<feature type="region of interest" description="Disordered" evidence="1">
    <location>
        <begin position="1"/>
        <end position="42"/>
    </location>
</feature>
<feature type="compositionally biased region" description="Basic and acidic residues" evidence="1">
    <location>
        <begin position="25"/>
        <end position="42"/>
    </location>
</feature>
<dbReference type="InterPro" id="IPR000477">
    <property type="entry name" value="RT_dom"/>
</dbReference>
<dbReference type="Gene3D" id="3.10.10.10">
    <property type="entry name" value="HIV Type 1 Reverse Transcriptase, subunit A, domain 1"/>
    <property type="match status" value="1"/>
</dbReference>
<keyword evidence="4" id="KW-0548">Nucleotidyltransferase</keyword>
<dbReference type="AlphaFoldDB" id="A0A6L2KGN1"/>
<keyword evidence="4" id="KW-0808">Transferase</keyword>
<dbReference type="InterPro" id="IPR043128">
    <property type="entry name" value="Rev_trsase/Diguanyl_cyclase"/>
</dbReference>
<comment type="caution">
    <text evidence="4">The sequence shown here is derived from an EMBL/GenBank/DDBJ whole genome shotgun (WGS) entry which is preliminary data.</text>
</comment>
<evidence type="ECO:0000313" key="4">
    <source>
        <dbReference type="EMBL" id="GEU48526.1"/>
    </source>
</evidence>
<dbReference type="CDD" id="cd01647">
    <property type="entry name" value="RT_LTR"/>
    <property type="match status" value="1"/>
</dbReference>
<dbReference type="InterPro" id="IPR043502">
    <property type="entry name" value="DNA/RNA_pol_sf"/>
</dbReference>
<feature type="compositionally biased region" description="Basic and acidic residues" evidence="1">
    <location>
        <begin position="90"/>
        <end position="99"/>
    </location>
</feature>
<dbReference type="Pfam" id="PF03732">
    <property type="entry name" value="Retrotrans_gag"/>
    <property type="match status" value="1"/>
</dbReference>
<dbReference type="GO" id="GO:0003964">
    <property type="term" value="F:RNA-directed DNA polymerase activity"/>
    <property type="evidence" value="ECO:0007669"/>
    <property type="project" value="UniProtKB-KW"/>
</dbReference>
<gene>
    <name evidence="4" type="ORF">Tci_020504</name>
</gene>
<dbReference type="PANTHER" id="PTHR24559:SF444">
    <property type="entry name" value="REVERSE TRANSCRIPTASE DOMAIN-CONTAINING PROTEIN"/>
    <property type="match status" value="1"/>
</dbReference>
<reference evidence="4" key="1">
    <citation type="journal article" date="2019" name="Sci. Rep.">
        <title>Draft genome of Tanacetum cinerariifolium, the natural source of mosquito coil.</title>
        <authorList>
            <person name="Yamashiro T."/>
            <person name="Shiraishi A."/>
            <person name="Satake H."/>
            <person name="Nakayama K."/>
        </authorList>
    </citation>
    <scope>NUCLEOTIDE SEQUENCE</scope>
</reference>
<dbReference type="InterPro" id="IPR005162">
    <property type="entry name" value="Retrotrans_gag_dom"/>
</dbReference>
<dbReference type="PANTHER" id="PTHR24559">
    <property type="entry name" value="TRANSPOSON TY3-I GAG-POL POLYPROTEIN"/>
    <property type="match status" value="1"/>
</dbReference>
<feature type="domain" description="Reverse transcriptase" evidence="2">
    <location>
        <begin position="294"/>
        <end position="378"/>
    </location>
</feature>
<keyword evidence="4" id="KW-0695">RNA-directed DNA polymerase</keyword>
<accession>A0A6L2KGN1</accession>
<feature type="region of interest" description="Disordered" evidence="1">
    <location>
        <begin position="63"/>
        <end position="102"/>
    </location>
</feature>
<dbReference type="Pfam" id="PF00078">
    <property type="entry name" value="RVT_1"/>
    <property type="match status" value="1"/>
</dbReference>
<name>A0A6L2KGN1_TANCI</name>
<dbReference type="Gene3D" id="3.30.70.270">
    <property type="match status" value="1"/>
</dbReference>
<dbReference type="InterPro" id="IPR053134">
    <property type="entry name" value="RNA-dir_DNA_polymerase"/>
</dbReference>
<evidence type="ECO:0000259" key="2">
    <source>
        <dbReference type="Pfam" id="PF00078"/>
    </source>
</evidence>
<evidence type="ECO:0000259" key="3">
    <source>
        <dbReference type="Pfam" id="PF03732"/>
    </source>
</evidence>
<dbReference type="EMBL" id="BKCJ010002433">
    <property type="protein sequence ID" value="GEU48526.1"/>
    <property type="molecule type" value="Genomic_DNA"/>
</dbReference>
<feature type="domain" description="Retrotransposon gag" evidence="3">
    <location>
        <begin position="160"/>
        <end position="224"/>
    </location>
</feature>
<organism evidence="4">
    <name type="scientific">Tanacetum cinerariifolium</name>
    <name type="common">Dalmatian daisy</name>
    <name type="synonym">Chrysanthemum cinerariifolium</name>
    <dbReference type="NCBI Taxonomy" id="118510"/>
    <lineage>
        <taxon>Eukaryota</taxon>
        <taxon>Viridiplantae</taxon>
        <taxon>Streptophyta</taxon>
        <taxon>Embryophyta</taxon>
        <taxon>Tracheophyta</taxon>
        <taxon>Spermatophyta</taxon>
        <taxon>Magnoliopsida</taxon>
        <taxon>eudicotyledons</taxon>
        <taxon>Gunneridae</taxon>
        <taxon>Pentapetalae</taxon>
        <taxon>asterids</taxon>
        <taxon>campanulids</taxon>
        <taxon>Asterales</taxon>
        <taxon>Asteraceae</taxon>
        <taxon>Asteroideae</taxon>
        <taxon>Anthemideae</taxon>
        <taxon>Anthemidinae</taxon>
        <taxon>Tanacetum</taxon>
    </lineage>
</organism>
<evidence type="ECO:0000256" key="1">
    <source>
        <dbReference type="SAM" id="MobiDB-lite"/>
    </source>
</evidence>
<proteinExistence type="predicted"/>
<protein>
    <submittedName>
        <fullName evidence="4">Reverse transcriptase domain-containing protein</fullName>
    </submittedName>
</protein>
<feature type="compositionally biased region" description="Basic and acidic residues" evidence="1">
    <location>
        <begin position="68"/>
        <end position="83"/>
    </location>
</feature>